<dbReference type="OrthoDB" id="5820949at2759"/>
<keyword evidence="2" id="KW-1185">Reference proteome</keyword>
<protein>
    <submittedName>
        <fullName evidence="1">Uncharacterized protein</fullName>
    </submittedName>
</protein>
<organism evidence="1 2">
    <name type="scientific">Oesophagostomum dentatum</name>
    <name type="common">Nodular worm</name>
    <dbReference type="NCBI Taxonomy" id="61180"/>
    <lineage>
        <taxon>Eukaryota</taxon>
        <taxon>Metazoa</taxon>
        <taxon>Ecdysozoa</taxon>
        <taxon>Nematoda</taxon>
        <taxon>Chromadorea</taxon>
        <taxon>Rhabditida</taxon>
        <taxon>Rhabditina</taxon>
        <taxon>Rhabditomorpha</taxon>
        <taxon>Strongyloidea</taxon>
        <taxon>Strongylidae</taxon>
        <taxon>Oesophagostomum</taxon>
    </lineage>
</organism>
<dbReference type="EMBL" id="KN549628">
    <property type="protein sequence ID" value="KHJ96593.1"/>
    <property type="molecule type" value="Genomic_DNA"/>
</dbReference>
<proteinExistence type="predicted"/>
<accession>A0A0B1TGD2</accession>
<dbReference type="AlphaFoldDB" id="A0A0B1TGD2"/>
<name>A0A0B1TGD2_OESDE</name>
<dbReference type="Proteomes" id="UP000053660">
    <property type="component" value="Unassembled WGS sequence"/>
</dbReference>
<gene>
    <name evidence="1" type="ORF">OESDEN_03440</name>
</gene>
<reference evidence="1 2" key="1">
    <citation type="submission" date="2014-03" db="EMBL/GenBank/DDBJ databases">
        <title>Draft genome of the hookworm Oesophagostomum dentatum.</title>
        <authorList>
            <person name="Mitreva M."/>
        </authorList>
    </citation>
    <scope>NUCLEOTIDE SEQUENCE [LARGE SCALE GENOMIC DNA]</scope>
    <source>
        <strain evidence="1 2">OD-Hann</strain>
    </source>
</reference>
<evidence type="ECO:0000313" key="2">
    <source>
        <dbReference type="Proteomes" id="UP000053660"/>
    </source>
</evidence>
<evidence type="ECO:0000313" key="1">
    <source>
        <dbReference type="EMBL" id="KHJ96593.1"/>
    </source>
</evidence>
<sequence length="168" mass="19286">MDSLPGREDDTQNQDLLWDSHTDEDLGDLLDFIMKTADPAENIELSRKNARASLLRSIQAFIDLQPGFPCLESHRHIDTLPQMVRLQLIMEDIQLQLDTATLKVYSRRYGKKANYRRQIASMLLIPTKTSVNLPCSYLALMEKFNPVLFNDILSGKKKQLPFPPDNIQ</sequence>